<name>A0A4R3JKK2_9FIRM</name>
<dbReference type="Gene3D" id="3.20.20.80">
    <property type="entry name" value="Glycosidases"/>
    <property type="match status" value="1"/>
</dbReference>
<dbReference type="NCBIfam" id="NF011079">
    <property type="entry name" value="PRK14508.1-2"/>
    <property type="match status" value="1"/>
</dbReference>
<accession>A0A4R3JKK2</accession>
<dbReference type="SUPFAM" id="SSF51445">
    <property type="entry name" value="(Trans)glycosidases"/>
    <property type="match status" value="1"/>
</dbReference>
<keyword evidence="7 10" id="KW-0119">Carbohydrate metabolism</keyword>
<comment type="similarity">
    <text evidence="2 10">Belongs to the disproportionating enzyme family.</text>
</comment>
<dbReference type="Proteomes" id="UP000294613">
    <property type="component" value="Unassembled WGS sequence"/>
</dbReference>
<keyword evidence="6 10" id="KW-0808">Transferase</keyword>
<protein>
    <recommendedName>
        <fullName evidence="4 10">4-alpha-glucanotransferase</fullName>
        <ecNumber evidence="3 10">2.4.1.25</ecNumber>
    </recommendedName>
    <alternativeName>
        <fullName evidence="8 10">Amylomaltase</fullName>
    </alternativeName>
    <alternativeName>
        <fullName evidence="9 10">Disproportionating enzyme</fullName>
    </alternativeName>
</protein>
<evidence type="ECO:0000256" key="4">
    <source>
        <dbReference type="ARBA" id="ARBA00020295"/>
    </source>
</evidence>
<evidence type="ECO:0000313" key="14">
    <source>
        <dbReference type="Proteomes" id="UP000702954"/>
    </source>
</evidence>
<dbReference type="InterPro" id="IPR017853">
    <property type="entry name" value="GH"/>
</dbReference>
<evidence type="ECO:0000313" key="12">
    <source>
        <dbReference type="EMBL" id="TCS66843.1"/>
    </source>
</evidence>
<evidence type="ECO:0000256" key="10">
    <source>
        <dbReference type="RuleBase" id="RU361207"/>
    </source>
</evidence>
<comment type="catalytic activity">
    <reaction evidence="1 10">
        <text>Transfers a segment of a (1-&gt;4)-alpha-D-glucan to a new position in an acceptor, which may be glucose or a (1-&gt;4)-alpha-D-glucan.</text>
        <dbReference type="EC" id="2.4.1.25"/>
    </reaction>
</comment>
<dbReference type="PANTHER" id="PTHR32438:SF5">
    <property type="entry name" value="4-ALPHA-GLUCANOTRANSFERASE DPE1, CHLOROPLASTIC_AMYLOPLASTIC"/>
    <property type="match status" value="1"/>
</dbReference>
<evidence type="ECO:0000256" key="2">
    <source>
        <dbReference type="ARBA" id="ARBA00005684"/>
    </source>
</evidence>
<evidence type="ECO:0000256" key="3">
    <source>
        <dbReference type="ARBA" id="ARBA00012560"/>
    </source>
</evidence>
<dbReference type="EMBL" id="SLZV01000016">
    <property type="protein sequence ID" value="TCS66843.1"/>
    <property type="molecule type" value="Genomic_DNA"/>
</dbReference>
<dbReference type="PANTHER" id="PTHR32438">
    <property type="entry name" value="4-ALPHA-GLUCANOTRANSFERASE DPE1, CHLOROPLASTIC/AMYLOPLASTIC"/>
    <property type="match status" value="1"/>
</dbReference>
<dbReference type="NCBIfam" id="TIGR00217">
    <property type="entry name" value="malQ"/>
    <property type="match status" value="1"/>
</dbReference>
<evidence type="ECO:0000313" key="13">
    <source>
        <dbReference type="Proteomes" id="UP000294613"/>
    </source>
</evidence>
<organism evidence="12 13">
    <name type="scientific">Faecalimonas umbilicata</name>
    <dbReference type="NCBI Taxonomy" id="1912855"/>
    <lineage>
        <taxon>Bacteria</taxon>
        <taxon>Bacillati</taxon>
        <taxon>Bacillota</taxon>
        <taxon>Clostridia</taxon>
        <taxon>Lachnospirales</taxon>
        <taxon>Lachnospiraceae</taxon>
        <taxon>Faecalimonas</taxon>
    </lineage>
</organism>
<keyword evidence="5 10" id="KW-0328">Glycosyltransferase</keyword>
<dbReference type="Pfam" id="PF02446">
    <property type="entry name" value="Glyco_hydro_77"/>
    <property type="match status" value="1"/>
</dbReference>
<gene>
    <name evidence="11" type="primary">malA</name>
    <name evidence="12" type="ORF">EDD74_11619</name>
    <name evidence="11" type="ORF">FAEUMB_14970</name>
</gene>
<evidence type="ECO:0000256" key="7">
    <source>
        <dbReference type="ARBA" id="ARBA00023277"/>
    </source>
</evidence>
<keyword evidence="14" id="KW-1185">Reference proteome</keyword>
<dbReference type="EC" id="2.4.1.25" evidence="3 10"/>
<evidence type="ECO:0000256" key="9">
    <source>
        <dbReference type="ARBA" id="ARBA00031501"/>
    </source>
</evidence>
<evidence type="ECO:0000313" key="11">
    <source>
        <dbReference type="EMBL" id="GBU04956.1"/>
    </source>
</evidence>
<reference evidence="12 13" key="2">
    <citation type="submission" date="2019-03" db="EMBL/GenBank/DDBJ databases">
        <title>Genomic Encyclopedia of Type Strains, Phase IV (KMG-IV): sequencing the most valuable type-strain genomes for metagenomic binning, comparative biology and taxonomic classification.</title>
        <authorList>
            <person name="Goeker M."/>
        </authorList>
    </citation>
    <scope>NUCLEOTIDE SEQUENCE [LARGE SCALE GENOMIC DNA]</scope>
    <source>
        <strain evidence="12 13">DSM 103426</strain>
    </source>
</reference>
<evidence type="ECO:0000256" key="5">
    <source>
        <dbReference type="ARBA" id="ARBA00022676"/>
    </source>
</evidence>
<evidence type="ECO:0000256" key="6">
    <source>
        <dbReference type="ARBA" id="ARBA00022679"/>
    </source>
</evidence>
<dbReference type="AlphaFoldDB" id="A0A4R3JKK2"/>
<dbReference type="InterPro" id="IPR003385">
    <property type="entry name" value="Glyco_hydro_77"/>
</dbReference>
<comment type="caution">
    <text evidence="12">The sequence shown here is derived from an EMBL/GenBank/DDBJ whole genome shotgun (WGS) entry which is preliminary data.</text>
</comment>
<reference evidence="11 14" key="1">
    <citation type="journal article" date="2018" name="Int. J. Syst. Evol. Microbiol.">
        <title>Draft Genome Sequence of Faecalimonas umbilicata JCM 30896T, an Acetate-Producing Bacterium Isolated from Human Feces.</title>
        <authorList>
            <person name="Sakamoto M."/>
            <person name="Ikeyama N."/>
            <person name="Yuki M."/>
            <person name="Ohkuma M."/>
        </authorList>
    </citation>
    <scope>NUCLEOTIDE SEQUENCE [LARGE SCALE GENOMIC DNA]</scope>
    <source>
        <strain evidence="11 14">EGH7</strain>
    </source>
</reference>
<dbReference type="GO" id="GO:0005975">
    <property type="term" value="P:carbohydrate metabolic process"/>
    <property type="evidence" value="ECO:0007669"/>
    <property type="project" value="InterPro"/>
</dbReference>
<dbReference type="Proteomes" id="UP000702954">
    <property type="component" value="Unassembled WGS sequence"/>
</dbReference>
<dbReference type="NCBIfam" id="NF011080">
    <property type="entry name" value="PRK14508.1-3"/>
    <property type="match status" value="1"/>
</dbReference>
<evidence type="ECO:0000256" key="8">
    <source>
        <dbReference type="ARBA" id="ARBA00031423"/>
    </source>
</evidence>
<dbReference type="GO" id="GO:0004134">
    <property type="term" value="F:4-alpha-glucanotransferase activity"/>
    <property type="evidence" value="ECO:0007669"/>
    <property type="project" value="UniProtKB-EC"/>
</dbReference>
<sequence length="488" mass="56526">MRETGILMPVSSLPSRTGVGELGKETEKFIGYLSASGVKIWQILPLNPVGYGNSPYQPYSSCAGDEIYISLEKLWEQQLLKELPMSELAGSTRVQYEKVRVWKEMYLREAFQTFIEKGLDQTEEYQTFVTQKWVQEYALFRAFKKENGGSCWNDWKSEHKNWPEHKTEVATVIREEADYQIFLQYLFYCQWIEIKSVANANGIRIMGDVPFYVGVDSVDVWAGKDNFLLDTDGRPIFVAGVPPDYFSATGQRWGNPIYDWEYLKEQNYQFWVDRIGYSSSLFDIIRIDHFRAFDTFWKIPASCPTAVEGEWILAPGYEVIDTLLEQIPGVNLVAEDLGDLRPEVLELKEHYHLKGMKILMFSIDPSGKYAKDSFDDVENMIIYTGTHDNDTLMEWYGGLSVAAKRKVRRFLARKRIRQGSVKERLLTYTLKSPAEYAILPLADILGMGKEAHLNTPGTVGSPNWEWRMPNLEKIERELKKYRRQFTVR</sequence>
<dbReference type="EMBL" id="BHEO01000008">
    <property type="protein sequence ID" value="GBU04956.1"/>
    <property type="molecule type" value="Genomic_DNA"/>
</dbReference>
<evidence type="ECO:0000256" key="1">
    <source>
        <dbReference type="ARBA" id="ARBA00000439"/>
    </source>
</evidence>
<dbReference type="RefSeq" id="WP_008976664.1">
    <property type="nucleotide sequence ID" value="NZ_BHEO01000008.1"/>
</dbReference>
<proteinExistence type="inferred from homology"/>